<evidence type="ECO:0000313" key="2">
    <source>
        <dbReference type="Proteomes" id="UP001049518"/>
    </source>
</evidence>
<dbReference type="Gene3D" id="3.30.70.1230">
    <property type="entry name" value="Nucleotide cyclase"/>
    <property type="match status" value="1"/>
</dbReference>
<dbReference type="InterPro" id="IPR029787">
    <property type="entry name" value="Nucleotide_cyclase"/>
</dbReference>
<organism evidence="1 2">
    <name type="scientific">Actinomadura graeca</name>
    <dbReference type="NCBI Taxonomy" id="2750812"/>
    <lineage>
        <taxon>Bacteria</taxon>
        <taxon>Bacillati</taxon>
        <taxon>Actinomycetota</taxon>
        <taxon>Actinomycetes</taxon>
        <taxon>Streptosporangiales</taxon>
        <taxon>Thermomonosporaceae</taxon>
        <taxon>Actinomadura</taxon>
    </lineage>
</organism>
<sequence length="188" mass="20712">MDVAKFSDPHRTVPHQVAVREGLYRALNTAFSRCGVDWADCYREDRGDGVLILVPSDIPKALLSAGLPPALAAALDEHNQVHTEESRIRLRLAFHAGEVRHDAHGATSAALNHAFRLLEAPALKEALDASTGVLAVIASDWFFEEAIQHDPASGPGLYRRAEITVKETEAFAWIRPPSLYLTRPTRPY</sequence>
<evidence type="ECO:0000313" key="1">
    <source>
        <dbReference type="EMBL" id="QXJ22153.1"/>
    </source>
</evidence>
<proteinExistence type="predicted"/>
<keyword evidence="2" id="KW-1185">Reference proteome</keyword>
<dbReference type="RefSeq" id="WP_231335352.1">
    <property type="nucleotide sequence ID" value="NZ_CP059572.1"/>
</dbReference>
<dbReference type="Proteomes" id="UP001049518">
    <property type="component" value="Chromosome"/>
</dbReference>
<dbReference type="EMBL" id="CP059572">
    <property type="protein sequence ID" value="QXJ22153.1"/>
    <property type="molecule type" value="Genomic_DNA"/>
</dbReference>
<accession>A0ABX8QTR7</accession>
<name>A0ABX8QTR7_9ACTN</name>
<reference evidence="1" key="1">
    <citation type="submission" date="2020-07" db="EMBL/GenBank/DDBJ databases">
        <authorList>
            <person name="Tarantini F.S."/>
            <person name="Hong K.W."/>
            <person name="Chan K.G."/>
        </authorList>
    </citation>
    <scope>NUCLEOTIDE SEQUENCE</scope>
    <source>
        <strain evidence="1">32-07</strain>
    </source>
</reference>
<protein>
    <submittedName>
        <fullName evidence="1">Uncharacterized protein</fullName>
    </submittedName>
</protein>
<gene>
    <name evidence="1" type="ORF">AGRA3207_003106</name>
</gene>